<organism evidence="4 5">
    <name type="scientific">Colletotrichum plurivorum</name>
    <dbReference type="NCBI Taxonomy" id="2175906"/>
    <lineage>
        <taxon>Eukaryota</taxon>
        <taxon>Fungi</taxon>
        <taxon>Dikarya</taxon>
        <taxon>Ascomycota</taxon>
        <taxon>Pezizomycotina</taxon>
        <taxon>Sordariomycetes</taxon>
        <taxon>Hypocreomycetidae</taxon>
        <taxon>Glomerellales</taxon>
        <taxon>Glomerellaceae</taxon>
        <taxon>Colletotrichum</taxon>
        <taxon>Colletotrichum orchidearum species complex</taxon>
    </lineage>
</organism>
<evidence type="ECO:0000256" key="2">
    <source>
        <dbReference type="ARBA" id="ARBA00023043"/>
    </source>
</evidence>
<dbReference type="PROSITE" id="PS50088">
    <property type="entry name" value="ANK_REPEAT"/>
    <property type="match status" value="3"/>
</dbReference>
<dbReference type="SUPFAM" id="SSF48403">
    <property type="entry name" value="Ankyrin repeat"/>
    <property type="match status" value="1"/>
</dbReference>
<dbReference type="Proteomes" id="UP000654918">
    <property type="component" value="Unassembled WGS sequence"/>
</dbReference>
<proteinExistence type="predicted"/>
<dbReference type="EMBL" id="WIGO01000102">
    <property type="protein sequence ID" value="KAF6829861.1"/>
    <property type="molecule type" value="Genomic_DNA"/>
</dbReference>
<dbReference type="PANTHER" id="PTHR24123:SF33">
    <property type="entry name" value="PROTEIN HOS4"/>
    <property type="match status" value="1"/>
</dbReference>
<dbReference type="InterPro" id="IPR051165">
    <property type="entry name" value="Multifunctional_ANK_Repeat"/>
</dbReference>
<keyword evidence="5" id="KW-1185">Reference proteome</keyword>
<comment type="caution">
    <text evidence="4">The sequence shown here is derived from an EMBL/GenBank/DDBJ whole genome shotgun (WGS) entry which is preliminary data.</text>
</comment>
<dbReference type="InterPro" id="IPR036770">
    <property type="entry name" value="Ankyrin_rpt-contain_sf"/>
</dbReference>
<protein>
    <submittedName>
        <fullName evidence="4">Ankyrin repeat-containing protein</fullName>
    </submittedName>
</protein>
<evidence type="ECO:0000313" key="5">
    <source>
        <dbReference type="Proteomes" id="UP000654918"/>
    </source>
</evidence>
<accession>A0A8H6NER3</accession>
<name>A0A8H6NER3_9PEZI</name>
<evidence type="ECO:0000256" key="1">
    <source>
        <dbReference type="ARBA" id="ARBA00022737"/>
    </source>
</evidence>
<dbReference type="Gene3D" id="1.25.40.20">
    <property type="entry name" value="Ankyrin repeat-containing domain"/>
    <property type="match status" value="2"/>
</dbReference>
<keyword evidence="1" id="KW-0677">Repeat</keyword>
<dbReference type="PANTHER" id="PTHR24123">
    <property type="entry name" value="ANKYRIN REPEAT-CONTAINING"/>
    <property type="match status" value="1"/>
</dbReference>
<dbReference type="SMART" id="SM00248">
    <property type="entry name" value="ANK"/>
    <property type="match status" value="10"/>
</dbReference>
<dbReference type="Pfam" id="PF12796">
    <property type="entry name" value="Ank_2"/>
    <property type="match status" value="3"/>
</dbReference>
<gene>
    <name evidence="4" type="ORF">CPLU01_07697</name>
</gene>
<dbReference type="Pfam" id="PF00023">
    <property type="entry name" value="Ank"/>
    <property type="match status" value="2"/>
</dbReference>
<dbReference type="PROSITE" id="PS50297">
    <property type="entry name" value="ANK_REP_REGION"/>
    <property type="match status" value="3"/>
</dbReference>
<feature type="repeat" description="ANK" evidence="3">
    <location>
        <begin position="247"/>
        <end position="279"/>
    </location>
</feature>
<evidence type="ECO:0000313" key="4">
    <source>
        <dbReference type="EMBL" id="KAF6829861.1"/>
    </source>
</evidence>
<sequence length="615" mass="68075">MMESGENASRLVTMSLTLLLYARERLPIRRFLAAVSENVDVDDESDASSLSSASATGSSSDSERYWVLSKEVFTPLQIVDMCRSFVTVDSEENVIRFAHPSVREFLVEKPQYCSANANSLLLGRCLDEVNSLSPAVQPNKSLTTVHVPSATEFSRYAAHWWTYHYKEASRDGLSPPIQRKLDEFLFESTSNEPSESYKQWLRTSHGLRLYVDSMSNAMMLASSLGWDTMVDDMIKRNIFNPDDPDAKGMGPLHTASRFTNLSTVQLLLKHGAHPNLKDNKGRTPLSYAVQGHEDITQLLLEHGAHPDLNDKSGRTPLSYAAQSGREHAVQLLLDTREVDPDSKGHREYTLLMYGCESYSGEGAAMLLLRTPGVNPAYVAPDGESVLLLARWPSVIEELLKFDGIDINLRDRLGRTPLSRAAMDGHLDRVRFFLGKAATDRNAADVYGQTPIFCALKGRKLGAINLLLNNPAVELNAPDNSGRTALSYAAEYADDAVIETLLSSDKVDPNSRDHLGRSPLSWSVRKWRLTMDGEVEASIKALLADGRVDVDSRDNAGRTPISIAAENGYVEIINVLIETGKADTRRADNNGWTPLRWALVNGHWEVVAALGPKMEE</sequence>
<dbReference type="AlphaFoldDB" id="A0A8H6NER3"/>
<dbReference type="InterPro" id="IPR002110">
    <property type="entry name" value="Ankyrin_rpt"/>
</dbReference>
<reference evidence="4" key="1">
    <citation type="journal article" date="2020" name="Phytopathology">
        <title>Genome Sequence Resources of Colletotrichum truncatum, C. plurivorum, C. musicola, and C. sojae: Four Species Pathogenic to Soybean (Glycine max).</title>
        <authorList>
            <person name="Rogerio F."/>
            <person name="Boufleur T.R."/>
            <person name="Ciampi-Guillardi M."/>
            <person name="Sukno S.A."/>
            <person name="Thon M.R."/>
            <person name="Massola Junior N.S."/>
            <person name="Baroncelli R."/>
        </authorList>
    </citation>
    <scope>NUCLEOTIDE SEQUENCE</scope>
    <source>
        <strain evidence="4">LFN00145</strain>
    </source>
</reference>
<feature type="repeat" description="ANK" evidence="3">
    <location>
        <begin position="555"/>
        <end position="579"/>
    </location>
</feature>
<feature type="repeat" description="ANK" evidence="3">
    <location>
        <begin position="312"/>
        <end position="334"/>
    </location>
</feature>
<keyword evidence="2 3" id="KW-0040">ANK repeat</keyword>
<evidence type="ECO:0000256" key="3">
    <source>
        <dbReference type="PROSITE-ProRule" id="PRU00023"/>
    </source>
</evidence>